<sequence>MTPFLQSIKYRSVELLGDRVASRHKLFVVDSLATKKANQHAFDRRLAHPCFFGLSEFGVCHSWHTPVAHSFGVVLKHQSRATRGSFSIHSKKSRHSVILNCDRTEQYRTMKIVAYQLKAIPVFAFQHCYKEWQNRLQRCVAAQAGLL</sequence>
<name>A0A4Y2ICB2_ARAVE</name>
<proteinExistence type="predicted"/>
<comment type="caution">
    <text evidence="1">The sequence shown here is derived from an EMBL/GenBank/DDBJ whole genome shotgun (WGS) entry which is preliminary data.</text>
</comment>
<dbReference type="AlphaFoldDB" id="A0A4Y2ICB2"/>
<organism evidence="1 2">
    <name type="scientific">Araneus ventricosus</name>
    <name type="common">Orbweaver spider</name>
    <name type="synonym">Epeira ventricosa</name>
    <dbReference type="NCBI Taxonomy" id="182803"/>
    <lineage>
        <taxon>Eukaryota</taxon>
        <taxon>Metazoa</taxon>
        <taxon>Ecdysozoa</taxon>
        <taxon>Arthropoda</taxon>
        <taxon>Chelicerata</taxon>
        <taxon>Arachnida</taxon>
        <taxon>Araneae</taxon>
        <taxon>Araneomorphae</taxon>
        <taxon>Entelegynae</taxon>
        <taxon>Araneoidea</taxon>
        <taxon>Araneidae</taxon>
        <taxon>Araneus</taxon>
    </lineage>
</organism>
<keyword evidence="2" id="KW-1185">Reference proteome</keyword>
<evidence type="ECO:0000313" key="1">
    <source>
        <dbReference type="EMBL" id="GBM75294.1"/>
    </source>
</evidence>
<accession>A0A4Y2ICB2</accession>
<evidence type="ECO:0000313" key="2">
    <source>
        <dbReference type="Proteomes" id="UP000499080"/>
    </source>
</evidence>
<dbReference type="EMBL" id="BGPR01002548">
    <property type="protein sequence ID" value="GBM75294.1"/>
    <property type="molecule type" value="Genomic_DNA"/>
</dbReference>
<protein>
    <submittedName>
        <fullName evidence="1">Uncharacterized protein</fullName>
    </submittedName>
</protein>
<dbReference type="Proteomes" id="UP000499080">
    <property type="component" value="Unassembled WGS sequence"/>
</dbReference>
<reference evidence="1 2" key="1">
    <citation type="journal article" date="2019" name="Sci. Rep.">
        <title>Orb-weaving spider Araneus ventricosus genome elucidates the spidroin gene catalogue.</title>
        <authorList>
            <person name="Kono N."/>
            <person name="Nakamura H."/>
            <person name="Ohtoshi R."/>
            <person name="Moran D.A.P."/>
            <person name="Shinohara A."/>
            <person name="Yoshida Y."/>
            <person name="Fujiwara M."/>
            <person name="Mori M."/>
            <person name="Tomita M."/>
            <person name="Arakawa K."/>
        </authorList>
    </citation>
    <scope>NUCLEOTIDE SEQUENCE [LARGE SCALE GENOMIC DNA]</scope>
</reference>
<gene>
    <name evidence="1" type="ORF">AVEN_45327_1</name>
</gene>